<dbReference type="KEGG" id="sliu:111352302"/>
<feature type="compositionally biased region" description="Acidic residues" evidence="2">
    <location>
        <begin position="229"/>
        <end position="249"/>
    </location>
</feature>
<feature type="compositionally biased region" description="Low complexity" evidence="2">
    <location>
        <begin position="103"/>
        <end position="117"/>
    </location>
</feature>
<dbReference type="GO" id="GO:0019898">
    <property type="term" value="C:extrinsic component of membrane"/>
    <property type="evidence" value="ECO:0007669"/>
    <property type="project" value="TreeGrafter"/>
</dbReference>
<keyword evidence="5" id="KW-1185">Reference proteome</keyword>
<dbReference type="Gene3D" id="2.30.29.30">
    <property type="entry name" value="Pleckstrin-homology domain (PH domain)/Phosphotyrosine-binding domain (PTB)"/>
    <property type="match status" value="1"/>
</dbReference>
<dbReference type="SMART" id="SM00325">
    <property type="entry name" value="RhoGEF"/>
    <property type="match status" value="1"/>
</dbReference>
<dbReference type="InterPro" id="IPR051336">
    <property type="entry name" value="RhoGEF_Guanine_NuclExch_SF"/>
</dbReference>
<dbReference type="InterPro" id="IPR035899">
    <property type="entry name" value="DBL_dom_sf"/>
</dbReference>
<feature type="compositionally biased region" description="Low complexity" evidence="2">
    <location>
        <begin position="250"/>
        <end position="261"/>
    </location>
</feature>
<dbReference type="Proteomes" id="UP000301870">
    <property type="component" value="Chromosome 15"/>
</dbReference>
<gene>
    <name evidence="6" type="primary">LOC111352302</name>
</gene>
<dbReference type="InterPro" id="IPR000219">
    <property type="entry name" value="DH_dom"/>
</dbReference>
<name>A0A9J7INP1_SPOLT</name>
<reference evidence="6" key="1">
    <citation type="submission" date="2025-08" db="UniProtKB">
        <authorList>
            <consortium name="RefSeq"/>
        </authorList>
    </citation>
    <scope>IDENTIFICATION</scope>
    <source>
        <strain evidence="6">Ishihara</strain>
        <tissue evidence="6">Whole body</tissue>
    </source>
</reference>
<dbReference type="GO" id="GO:0007411">
    <property type="term" value="P:axon guidance"/>
    <property type="evidence" value="ECO:0007669"/>
    <property type="project" value="TreeGrafter"/>
</dbReference>
<protein>
    <submittedName>
        <fullName evidence="6">FYVE, RhoGEF and PH domain-containing protein 3-like isoform X1</fullName>
    </submittedName>
</protein>
<feature type="compositionally biased region" description="Polar residues" evidence="2">
    <location>
        <begin position="276"/>
        <end position="289"/>
    </location>
</feature>
<feature type="domain" description="PH" evidence="3">
    <location>
        <begin position="609"/>
        <end position="716"/>
    </location>
</feature>
<feature type="region of interest" description="Disordered" evidence="2">
    <location>
        <begin position="276"/>
        <end position="308"/>
    </location>
</feature>
<proteinExistence type="predicted"/>
<dbReference type="InterPro" id="IPR055251">
    <property type="entry name" value="SOS1_NGEF_PH"/>
</dbReference>
<keyword evidence="1" id="KW-0344">Guanine-nucleotide releasing factor</keyword>
<feature type="region of interest" description="Disordered" evidence="2">
    <location>
        <begin position="547"/>
        <end position="575"/>
    </location>
</feature>
<feature type="region of interest" description="Disordered" evidence="2">
    <location>
        <begin position="103"/>
        <end position="262"/>
    </location>
</feature>
<dbReference type="RefSeq" id="XP_022820529.1">
    <property type="nucleotide sequence ID" value="XM_022964761.1"/>
</dbReference>
<dbReference type="GO" id="GO:0005085">
    <property type="term" value="F:guanyl-nucleotide exchange factor activity"/>
    <property type="evidence" value="ECO:0007669"/>
    <property type="project" value="UniProtKB-KW"/>
</dbReference>
<dbReference type="AlphaFoldDB" id="A0A9J7INP1"/>
<dbReference type="InterPro" id="IPR001849">
    <property type="entry name" value="PH_domain"/>
</dbReference>
<dbReference type="GO" id="GO:0005886">
    <property type="term" value="C:plasma membrane"/>
    <property type="evidence" value="ECO:0007669"/>
    <property type="project" value="TreeGrafter"/>
</dbReference>
<dbReference type="CDD" id="cd00160">
    <property type="entry name" value="RhoGEF"/>
    <property type="match status" value="1"/>
</dbReference>
<dbReference type="Gene3D" id="1.20.900.10">
    <property type="entry name" value="Dbl homology (DH) domain"/>
    <property type="match status" value="1"/>
</dbReference>
<dbReference type="SUPFAM" id="SSF48065">
    <property type="entry name" value="DBL homology domain (DH-domain)"/>
    <property type="match status" value="1"/>
</dbReference>
<dbReference type="SUPFAM" id="SSF50729">
    <property type="entry name" value="PH domain-like"/>
    <property type="match status" value="1"/>
</dbReference>
<evidence type="ECO:0000256" key="1">
    <source>
        <dbReference type="ARBA" id="ARBA00022658"/>
    </source>
</evidence>
<accession>A0A9J7INP1</accession>
<dbReference type="InterPro" id="IPR011993">
    <property type="entry name" value="PH-like_dom_sf"/>
</dbReference>
<dbReference type="PROSITE" id="PS50003">
    <property type="entry name" value="PH_DOMAIN"/>
    <property type="match status" value="1"/>
</dbReference>
<feature type="compositionally biased region" description="Basic and acidic residues" evidence="2">
    <location>
        <begin position="215"/>
        <end position="228"/>
    </location>
</feature>
<dbReference type="Pfam" id="PF00621">
    <property type="entry name" value="RhoGEF"/>
    <property type="match status" value="1"/>
</dbReference>
<evidence type="ECO:0000313" key="5">
    <source>
        <dbReference type="Proteomes" id="UP000301870"/>
    </source>
</evidence>
<dbReference type="PANTHER" id="PTHR22826:SF117">
    <property type="entry name" value="PLECKSTRIN HOMOLOGY DOMAIN-CONTAINING FAMILY G MEMBER 4B-RELATED"/>
    <property type="match status" value="1"/>
</dbReference>
<dbReference type="OrthoDB" id="6152532at2759"/>
<dbReference type="SMART" id="SM00233">
    <property type="entry name" value="PH"/>
    <property type="match status" value="1"/>
</dbReference>
<evidence type="ECO:0000256" key="2">
    <source>
        <dbReference type="SAM" id="MobiDB-lite"/>
    </source>
</evidence>
<evidence type="ECO:0000259" key="4">
    <source>
        <dbReference type="PROSITE" id="PS50010"/>
    </source>
</evidence>
<dbReference type="GeneID" id="111352302"/>
<feature type="domain" description="DH" evidence="4">
    <location>
        <begin position="388"/>
        <end position="595"/>
    </location>
</feature>
<dbReference type="PANTHER" id="PTHR22826">
    <property type="entry name" value="RHO GUANINE EXCHANGE FACTOR-RELATED"/>
    <property type="match status" value="1"/>
</dbReference>
<dbReference type="PROSITE" id="PS50010">
    <property type="entry name" value="DH_2"/>
    <property type="match status" value="1"/>
</dbReference>
<evidence type="ECO:0000313" key="6">
    <source>
        <dbReference type="RefSeq" id="XP_022820529.1"/>
    </source>
</evidence>
<organism evidence="5 6">
    <name type="scientific">Spodoptera litura</name>
    <name type="common">Asian cotton leafworm</name>
    <dbReference type="NCBI Taxonomy" id="69820"/>
    <lineage>
        <taxon>Eukaryota</taxon>
        <taxon>Metazoa</taxon>
        <taxon>Ecdysozoa</taxon>
        <taxon>Arthropoda</taxon>
        <taxon>Hexapoda</taxon>
        <taxon>Insecta</taxon>
        <taxon>Pterygota</taxon>
        <taxon>Neoptera</taxon>
        <taxon>Endopterygota</taxon>
        <taxon>Lepidoptera</taxon>
        <taxon>Glossata</taxon>
        <taxon>Ditrysia</taxon>
        <taxon>Noctuoidea</taxon>
        <taxon>Noctuidae</taxon>
        <taxon>Amphipyrinae</taxon>
        <taxon>Spodoptera</taxon>
    </lineage>
</organism>
<evidence type="ECO:0000259" key="3">
    <source>
        <dbReference type="PROSITE" id="PS50003"/>
    </source>
</evidence>
<dbReference type="Pfam" id="PF22697">
    <property type="entry name" value="SOS1_NGEF_PH"/>
    <property type="match status" value="1"/>
</dbReference>
<feature type="compositionally biased region" description="Basic residues" evidence="2">
    <location>
        <begin position="184"/>
        <end position="196"/>
    </location>
</feature>
<dbReference type="GO" id="GO:0005737">
    <property type="term" value="C:cytoplasm"/>
    <property type="evidence" value="ECO:0007669"/>
    <property type="project" value="TreeGrafter"/>
</dbReference>
<sequence length="781" mass="89845">MTQEECCTRLDYELQSSSGNVSDEDGVIIRKDRSSVKDMILRFERSNLNNFGGSRESIDKCKSPLGSLTNVANPIQTHFPHLYPVAKSQDRNSNISVNSILSNTSERSYESSSSGFISDRKPGDVIVPHRPAPPPPPPPDQFKDDPTPDGPETEERESPVPEETNFVERRYSFATPNSSPVVTRRSRQPPVMRKKSNASQGHPGETHWSYGVKQSDLEKLLRLKRSDPSDNEEELPSQEDNDESTDDSSDSSSDSSDNLSNGKEYVVNIDDGAAETLSTDHSTDTLINEENSDEISERGDDASVSSGDFGDRANYDNVSIKSISSFDMVPYQKYDSITVSSDEFGSEVCHAPDSEFLTVSAVNEWCISKSTEPVLMPVESKKEKYRRRLTERVNELVHTENVYVERLRHVVEDYMPNMRRSDISPYFRALEADIFGNIEKIFRFHSEEFLPALRDCENDLRKLGQCFRHYEKRFNMYVMYSRNNKRATRLVFEHKQFFQGIQLELGDRLDLSSYLLEPVQRLPRYKLFLADLVKTYSNYENERSETESRISKLSVDSDETGGSNGESSDNDETPLESLKLAKTTVECVLTAVDEIMALENITDCPLYLNLLHQGRLLRQNEFYVMDTARRRRQLMRVFLFDKLVLITVVYRKQPRVEYFIYKDDIPVDDLGITAKEHDQHKFTIWYKKRNLKSYKLETSDPAIRNAWVEGITSLLWEQAMQKKELLLQQRNKRISMVSMNSEESAESERNDDKYNSLRGVPGEVKRLIADKKVRRTTWYCE</sequence>
<feature type="compositionally biased region" description="Pro residues" evidence="2">
    <location>
        <begin position="130"/>
        <end position="140"/>
    </location>
</feature>